<evidence type="ECO:0000313" key="1">
    <source>
        <dbReference type="EMBL" id="ALO49777.1"/>
    </source>
</evidence>
<keyword evidence="2" id="KW-1185">Reference proteome</keyword>
<dbReference type="CDD" id="cd24079">
    <property type="entry name" value="ASKHA_NBD_PG1100-like"/>
    <property type="match status" value="1"/>
</dbReference>
<reference evidence="2" key="1">
    <citation type="submission" date="2015-11" db="EMBL/GenBank/DDBJ databases">
        <authorList>
            <person name="Holder M.E."/>
            <person name="Ajami N.J."/>
            <person name="Petrosino J.F."/>
        </authorList>
    </citation>
    <scope>NUCLEOTIDE SEQUENCE [LARGE SCALE GENOMIC DNA]</scope>
    <source>
        <strain evidence="2">F0113</strain>
    </source>
</reference>
<dbReference type="EMBL" id="CP013195">
    <property type="protein sequence ID" value="ALO49777.1"/>
    <property type="molecule type" value="Genomic_DNA"/>
</dbReference>
<dbReference type="InterPro" id="IPR043129">
    <property type="entry name" value="ATPase_NBD"/>
</dbReference>
<dbReference type="PANTHER" id="PTHR43190:SF3">
    <property type="entry name" value="N-ACETYL-D-GLUCOSAMINE KINASE"/>
    <property type="match status" value="1"/>
</dbReference>
<sequence>MDHNFLIADSGSTKTDWCVVRAGKMIRRIVTKGMNPYFQTPEEMQTEIRQALLPYLPNGSWQAVYFYGAGCTTQKCSSVAASLQCCLPVTGAIEVYSDLWGAARSLCGHRPGIAAILGTGANSCFYDGREITQNTPALGFILGDEGSGAYLGKRLVGDILKHQMTSELEKRFFKQFDLTQETIIERVYRAPFPNRFLAGLNVFLEQNRTEPTIHSLLVDAFRAFLRRNVASYDYRNYSVNCIGTIASIYQPELTEAADELGFRIGTVHQSPMEGLIEYHASEREND</sequence>
<dbReference type="AlphaFoldDB" id="A0A0S2KN83"/>
<dbReference type="Proteomes" id="UP000056252">
    <property type="component" value="Chromosome"/>
</dbReference>
<dbReference type="RefSeq" id="WP_060544523.1">
    <property type="nucleotide sequence ID" value="NZ_CP013195.1"/>
</dbReference>
<dbReference type="KEGG" id="peo:AS203_01275"/>
<dbReference type="InterPro" id="IPR052519">
    <property type="entry name" value="Euk-type_GlcNAc_Kinase"/>
</dbReference>
<dbReference type="SUPFAM" id="SSF53067">
    <property type="entry name" value="Actin-like ATPase domain"/>
    <property type="match status" value="2"/>
</dbReference>
<protein>
    <submittedName>
        <fullName evidence="1">ATPase</fullName>
    </submittedName>
</protein>
<gene>
    <name evidence="1" type="ORF">AS203_01275</name>
</gene>
<dbReference type="Gene3D" id="1.10.720.160">
    <property type="match status" value="1"/>
</dbReference>
<dbReference type="OrthoDB" id="871343at2"/>
<evidence type="ECO:0000313" key="2">
    <source>
        <dbReference type="Proteomes" id="UP000056252"/>
    </source>
</evidence>
<name>A0A0S2KN83_9BACT</name>
<proteinExistence type="predicted"/>
<organism evidence="1 2">
    <name type="scientific">Hoylesella enoeca</name>
    <dbReference type="NCBI Taxonomy" id="76123"/>
    <lineage>
        <taxon>Bacteria</taxon>
        <taxon>Pseudomonadati</taxon>
        <taxon>Bacteroidota</taxon>
        <taxon>Bacteroidia</taxon>
        <taxon>Bacteroidales</taxon>
        <taxon>Prevotellaceae</taxon>
        <taxon>Hoylesella</taxon>
    </lineage>
</organism>
<accession>A0A0S2KN83</accession>
<dbReference type="PANTHER" id="PTHR43190">
    <property type="entry name" value="N-ACETYL-D-GLUCOSAMINE KINASE"/>
    <property type="match status" value="1"/>
</dbReference>
<dbReference type="Gene3D" id="3.30.420.40">
    <property type="match status" value="2"/>
</dbReference>
<dbReference type="STRING" id="76123.AS203_01275"/>
<dbReference type="eggNOG" id="COG2971">
    <property type="taxonomic scope" value="Bacteria"/>
</dbReference>